<proteinExistence type="predicted"/>
<protein>
    <recommendedName>
        <fullName evidence="3">Coiled-coil protein</fullName>
    </recommendedName>
</protein>
<organism evidence="1 2">
    <name type="scientific">Legionella cardiaca</name>
    <dbReference type="NCBI Taxonomy" id="1071983"/>
    <lineage>
        <taxon>Bacteria</taxon>
        <taxon>Pseudomonadati</taxon>
        <taxon>Pseudomonadota</taxon>
        <taxon>Gammaproteobacteria</taxon>
        <taxon>Legionellales</taxon>
        <taxon>Legionellaceae</taxon>
        <taxon>Legionella</taxon>
    </lineage>
</organism>
<dbReference type="RefSeq" id="WP_275089279.1">
    <property type="nucleotide sequence ID" value="NZ_CP119078.1"/>
</dbReference>
<gene>
    <name evidence="1" type="ORF">PXX05_01475</name>
</gene>
<keyword evidence="2" id="KW-1185">Reference proteome</keyword>
<dbReference type="EMBL" id="CP119078">
    <property type="protein sequence ID" value="WED43470.1"/>
    <property type="molecule type" value="Genomic_DNA"/>
</dbReference>
<dbReference type="Proteomes" id="UP001222087">
    <property type="component" value="Chromosome"/>
</dbReference>
<sequence length="998" mass="111816">MPAENAKNLLIQNNKKKYEQFILNTDNTLFLPTPSSVPWIGTAGQSDAFRKKTVKHGESQVNFISKNGEAFSFQWQTTPFQLKKAVRWGIVRTESITAKVISALGHYRITAHERIAKGIISNTHALKIQFLDFYQQRFEALQELESLVNRENSLAIYNKSIERYITELQTISANLEVQFKDTQLIDINPQAISQFQADIAQDINRAKTYLTTLQEKNSNATEALLASRRARGNDSILEFVKQQMIHGLYQMQGYNQDFSFSKRRSFALTRGDLNNCIEDARKEINDHDADPRNAVRAEHHGFYSSENDTITYDFGPDNLTPARQKQVLLGISFIEGWDSVDYSNPKTPVVKNHLGSEPLTIISATNWQLHRNFTAFIKSTAYFIFNVFKGFIMPTHPWEEEAWNNKKFHLVASDLRKNASPNEPLLLKPIRFLKIMANSIKDCFKGIRNFGSELIRMPEEIFNDWNASKALKNYALVIEEAEDEMALIKEEEERRLQYLLADYPVNETSEVISILAKVDYHLTAGEKNDILTAMVSGLDGFSSVFTHNLYAKDPVGSLVFTAAYAAGAAAIFCPTVASTIFGSGYVNWFSNFSYSMGAGKLAATIAGGSTQAQVFATVWDTAIHGPNGIGATIATQIAEDPLTYGSYFAVAYGLGYVLVNGINGHEIPGLSAILKEDLGTTPEASYPFIGGKFAIGLYELLLRKPSERYEPLKIKYNGTEVAAYPESTYQIYQKIIARFNLAFWLSTHATTLPKLRPATLFEIERHIDNLFPAEEAASLKKMLYPEKEPSIAFQLFSIPLTYIPALLRLGFALIVSPIAWFMDNPNPAQPIKNAAKDLGNKIAKDLNRLLIAASHLTYVIFTVVSSPVKALALTANMIIARIASLFDWHPSYSMHQTFAMVHSFFRRVGELLYPARATKSIVTANPAHTIREMEHSYKMVLDNLKIVNTIQSELSLLQSGAAEIYHSHSPLQQTMPVGLSEKDDTIAVHSVSPSFLMS</sequence>
<evidence type="ECO:0000313" key="1">
    <source>
        <dbReference type="EMBL" id="WED43470.1"/>
    </source>
</evidence>
<accession>A0ABY8AS25</accession>
<evidence type="ECO:0008006" key="3">
    <source>
        <dbReference type="Google" id="ProtNLM"/>
    </source>
</evidence>
<evidence type="ECO:0000313" key="2">
    <source>
        <dbReference type="Proteomes" id="UP001222087"/>
    </source>
</evidence>
<name>A0ABY8AS25_9GAMM</name>
<reference evidence="1 2" key="1">
    <citation type="submission" date="2023-02" db="EMBL/GenBank/DDBJ databases">
        <title>Genome Sequence of L. cardiaca H63T.</title>
        <authorList>
            <person name="Lopez A.E."/>
            <person name="Cianciotto N.P."/>
        </authorList>
    </citation>
    <scope>NUCLEOTIDE SEQUENCE [LARGE SCALE GENOMIC DNA]</scope>
    <source>
        <strain evidence="1 2">H63</strain>
    </source>
</reference>